<dbReference type="Pfam" id="PF16732">
    <property type="entry name" value="ComP_DUS"/>
    <property type="match status" value="1"/>
</dbReference>
<evidence type="ECO:0000313" key="3">
    <source>
        <dbReference type="EMBL" id="OEE75990.1"/>
    </source>
</evidence>
<dbReference type="InterPro" id="IPR031982">
    <property type="entry name" value="PilE-like"/>
</dbReference>
<evidence type="ECO:0000313" key="4">
    <source>
        <dbReference type="Proteomes" id="UP000094165"/>
    </source>
</evidence>
<dbReference type="GO" id="GO:0043683">
    <property type="term" value="P:type IV pilus assembly"/>
    <property type="evidence" value="ECO:0007669"/>
    <property type="project" value="InterPro"/>
</dbReference>
<keyword evidence="1" id="KW-0488">Methylation</keyword>
<dbReference type="PRINTS" id="PR00813">
    <property type="entry name" value="BCTERIALGSPG"/>
</dbReference>
<dbReference type="Gene3D" id="3.30.700.10">
    <property type="entry name" value="Glycoprotein, Type 4 Pilin"/>
    <property type="match status" value="1"/>
</dbReference>
<gene>
    <name evidence="3" type="ORF">A130_16035</name>
</gene>
<dbReference type="Proteomes" id="UP000094165">
    <property type="component" value="Unassembled WGS sequence"/>
</dbReference>
<keyword evidence="4" id="KW-1185">Reference proteome</keyword>
<evidence type="ECO:0000256" key="1">
    <source>
        <dbReference type="ARBA" id="ARBA00022481"/>
    </source>
</evidence>
<name>A0A1E5CYS4_9VIBR</name>
<comment type="caution">
    <text evidence="3">The sequence shown here is derived from an EMBL/GenBank/DDBJ whole genome shotgun (WGS) entry which is preliminary data.</text>
</comment>
<evidence type="ECO:0000256" key="2">
    <source>
        <dbReference type="SAM" id="Phobius"/>
    </source>
</evidence>
<dbReference type="InterPro" id="IPR012902">
    <property type="entry name" value="N_methyl_site"/>
</dbReference>
<accession>A0A1E5CYS4</accession>
<dbReference type="InterPro" id="IPR045584">
    <property type="entry name" value="Pilin-like"/>
</dbReference>
<dbReference type="SUPFAM" id="SSF54523">
    <property type="entry name" value="Pili subunits"/>
    <property type="match status" value="1"/>
</dbReference>
<dbReference type="PANTHER" id="PTHR30093:SF47">
    <property type="entry name" value="TYPE IV PILUS NON-CORE MINOR PILIN PILE"/>
    <property type="match status" value="1"/>
</dbReference>
<dbReference type="GO" id="GO:0015628">
    <property type="term" value="P:protein secretion by the type II secretion system"/>
    <property type="evidence" value="ECO:0007669"/>
    <property type="project" value="InterPro"/>
</dbReference>
<keyword evidence="2" id="KW-0812">Transmembrane</keyword>
<dbReference type="GO" id="GO:0015627">
    <property type="term" value="C:type II protein secretion system complex"/>
    <property type="evidence" value="ECO:0007669"/>
    <property type="project" value="InterPro"/>
</dbReference>
<sequence>MIPINPCNNYKKTGNGMTLLELLVVIAIIGVLSAIAYPSYTNHVIKSHRSQALSDMARIQLSLEQHYSGSYDWSAIISGGHCLLCESDSDRYSFNVVSSASVAYSIVATAQSTKGQDQDTCLPNNKKMILKATGESLPTNCWK</sequence>
<dbReference type="AlphaFoldDB" id="A0A1E5CYS4"/>
<feature type="transmembrane region" description="Helical" evidence="2">
    <location>
        <begin position="20"/>
        <end position="40"/>
    </location>
</feature>
<reference evidence="3 4" key="1">
    <citation type="journal article" date="2012" name="Science">
        <title>Ecological populations of bacteria act as socially cohesive units of antibiotic production and resistance.</title>
        <authorList>
            <person name="Cordero O.X."/>
            <person name="Wildschutte H."/>
            <person name="Kirkup B."/>
            <person name="Proehl S."/>
            <person name="Ngo L."/>
            <person name="Hussain F."/>
            <person name="Le Roux F."/>
            <person name="Mincer T."/>
            <person name="Polz M.F."/>
        </authorList>
    </citation>
    <scope>NUCLEOTIDE SEQUENCE [LARGE SCALE GENOMIC DNA]</scope>
    <source>
        <strain evidence="3 4">FF-238</strain>
    </source>
</reference>
<proteinExistence type="predicted"/>
<keyword evidence="2" id="KW-0472">Membrane</keyword>
<organism evidence="3 4">
    <name type="scientific">Vibrio genomosp. F6 str. FF-238</name>
    <dbReference type="NCBI Taxonomy" id="1191298"/>
    <lineage>
        <taxon>Bacteria</taxon>
        <taxon>Pseudomonadati</taxon>
        <taxon>Pseudomonadota</taxon>
        <taxon>Gammaproteobacteria</taxon>
        <taxon>Vibrionales</taxon>
        <taxon>Vibrionaceae</taxon>
        <taxon>Vibrio</taxon>
    </lineage>
</organism>
<dbReference type="NCBIfam" id="TIGR02532">
    <property type="entry name" value="IV_pilin_GFxxxE"/>
    <property type="match status" value="1"/>
</dbReference>
<protein>
    <submittedName>
        <fullName evidence="3">Prepilin-type N-terminal cleavage/methylation domain-containing protein</fullName>
    </submittedName>
</protein>
<dbReference type="Pfam" id="PF07963">
    <property type="entry name" value="N_methyl"/>
    <property type="match status" value="1"/>
</dbReference>
<dbReference type="PANTHER" id="PTHR30093">
    <property type="entry name" value="GENERAL SECRETION PATHWAY PROTEIN G"/>
    <property type="match status" value="1"/>
</dbReference>
<dbReference type="EMBL" id="AJYW02000129">
    <property type="protein sequence ID" value="OEE75990.1"/>
    <property type="molecule type" value="Genomic_DNA"/>
</dbReference>
<dbReference type="RefSeq" id="WP_017054036.1">
    <property type="nucleotide sequence ID" value="NZ_AJYW02000129.1"/>
</dbReference>
<dbReference type="InterPro" id="IPR000983">
    <property type="entry name" value="Bac_GSPG_pilin"/>
</dbReference>
<keyword evidence="2" id="KW-1133">Transmembrane helix</keyword>